<dbReference type="Proteomes" id="UP000250086">
    <property type="component" value="Unassembled WGS sequence"/>
</dbReference>
<keyword evidence="7 13" id="KW-0812">Transmembrane</keyword>
<evidence type="ECO:0000256" key="11">
    <source>
        <dbReference type="ARBA" id="ARBA00025936"/>
    </source>
</evidence>
<evidence type="ECO:0000256" key="1">
    <source>
        <dbReference type="ARBA" id="ARBA00003820"/>
    </source>
</evidence>
<gene>
    <name evidence="16" type="primary">fliF</name>
    <name evidence="16" type="ORF">NCTC13093_02176</name>
</gene>
<sequence length="631" mass="69984">MADNEYPLTQGQNTAGAQALPMDPNTQAEPQQQQAQNSEPEVFIDPVPQSDPHLDSTSGETGPRSFSDKAKDFIHHGEVLRKFIIFGFLVLFIAGAIFGLVSIQSSQSDSAYRQLGQYTPSQIGSVLDFLDTEGYQYQLRANNTIDVLADDYSKVSEMLLRRGIALPKEKTDDGNSIIMSDSGFGVSQRLEGERIKHGREVQLARAIERIEGVDHATVLLAIPKENVFAREKQRPSAAVVVTLKNGAYLSPENVNSIRFMVASSVHNLLAKDVSVTDHTGRLLSAMNASSGADNKLQREFEMRTMREAQYRSKLETILTPMLGYGNYSAEVDVTLDTTLEEETRQMYNPDNQAVRSETLREEKGADEVVNPYGVPGSLSNQPPANAAIPQQLKDGTANAANSSKDSKESREAVRNYEVDTTIRHTTRPTNVVSRLTVSVAVDYVRNVSPEGAVSYAPRSQEDLNKIADLVRGGLGLDERRGDVVHVETVSFPHADEMPALPWWQQESFYRIARIAGAVIVILILILFVIRPMIQKLLSNKKEENLDLDYSEMDDEPALEGNDDLNLIAAGRELSDRVYSINREGSIVLPNLHKDEDLLKAVRTLVSNEPELSSEVVREWLNSDISEKENNK</sequence>
<dbReference type="Pfam" id="PF08345">
    <property type="entry name" value="YscJ_FliF_C"/>
    <property type="match status" value="1"/>
</dbReference>
<dbReference type="Gene3D" id="3.30.300.30">
    <property type="match status" value="1"/>
</dbReference>
<evidence type="ECO:0000256" key="8">
    <source>
        <dbReference type="ARBA" id="ARBA00022989"/>
    </source>
</evidence>
<feature type="domain" description="Flagellar M-ring C-terminal" evidence="15">
    <location>
        <begin position="318"/>
        <end position="491"/>
    </location>
</feature>
<keyword evidence="16" id="KW-0969">Cilium</keyword>
<accession>A0A2X0VCY3</accession>
<keyword evidence="8 13" id="KW-1133">Transmembrane helix</keyword>
<dbReference type="InterPro" id="IPR045851">
    <property type="entry name" value="AMP-bd_C_sf"/>
</dbReference>
<comment type="subcellular location">
    <subcellularLocation>
        <location evidence="2">Bacterial flagellum basal body</location>
    </subcellularLocation>
    <subcellularLocation>
        <location evidence="3">Cell membrane</location>
        <topology evidence="3">Multi-pass membrane protein</topology>
    </subcellularLocation>
</comment>
<evidence type="ECO:0000256" key="12">
    <source>
        <dbReference type="SAM" id="MobiDB-lite"/>
    </source>
</evidence>
<evidence type="ECO:0000256" key="2">
    <source>
        <dbReference type="ARBA" id="ARBA00004117"/>
    </source>
</evidence>
<comment type="function">
    <text evidence="1">The M ring may be actively involved in energy transduction.</text>
</comment>
<evidence type="ECO:0000256" key="3">
    <source>
        <dbReference type="ARBA" id="ARBA00004651"/>
    </source>
</evidence>
<dbReference type="Pfam" id="PF01514">
    <property type="entry name" value="YscJ_FliF"/>
    <property type="match status" value="1"/>
</dbReference>
<dbReference type="InterPro" id="IPR013556">
    <property type="entry name" value="Flag_M-ring_C"/>
</dbReference>
<feature type="compositionally biased region" description="Polar residues" evidence="12">
    <location>
        <begin position="346"/>
        <end position="355"/>
    </location>
</feature>
<evidence type="ECO:0000256" key="7">
    <source>
        <dbReference type="ARBA" id="ARBA00022692"/>
    </source>
</evidence>
<organism evidence="16 17">
    <name type="scientific">Anaerobiospirillum thomasii</name>
    <dbReference type="NCBI Taxonomy" id="179995"/>
    <lineage>
        <taxon>Bacteria</taxon>
        <taxon>Pseudomonadati</taxon>
        <taxon>Pseudomonadota</taxon>
        <taxon>Gammaproteobacteria</taxon>
        <taxon>Aeromonadales</taxon>
        <taxon>Succinivibrionaceae</taxon>
        <taxon>Anaerobiospirillum</taxon>
    </lineage>
</organism>
<evidence type="ECO:0000313" key="16">
    <source>
        <dbReference type="EMBL" id="SPT70755.1"/>
    </source>
</evidence>
<dbReference type="GO" id="GO:0003774">
    <property type="term" value="F:cytoskeletal motor activity"/>
    <property type="evidence" value="ECO:0007669"/>
    <property type="project" value="InterPro"/>
</dbReference>
<feature type="domain" description="Flagellar M-ring N-terminal" evidence="14">
    <location>
        <begin position="110"/>
        <end position="284"/>
    </location>
</feature>
<dbReference type="PANTHER" id="PTHR30046">
    <property type="entry name" value="FLAGELLAR M-RING PROTEIN"/>
    <property type="match status" value="1"/>
</dbReference>
<keyword evidence="16" id="KW-0282">Flagellum</keyword>
<keyword evidence="6" id="KW-1003">Cell membrane</keyword>
<keyword evidence="16" id="KW-0966">Cell projection</keyword>
<evidence type="ECO:0000256" key="5">
    <source>
        <dbReference type="ARBA" id="ARBA00017949"/>
    </source>
</evidence>
<evidence type="ECO:0000313" key="17">
    <source>
        <dbReference type="Proteomes" id="UP000250086"/>
    </source>
</evidence>
<evidence type="ECO:0000256" key="13">
    <source>
        <dbReference type="SAM" id="Phobius"/>
    </source>
</evidence>
<name>A0A2X0VCY3_9GAMM</name>
<evidence type="ECO:0000259" key="15">
    <source>
        <dbReference type="Pfam" id="PF08345"/>
    </source>
</evidence>
<dbReference type="PANTHER" id="PTHR30046:SF0">
    <property type="entry name" value="FLAGELLAR M-RING PROTEIN"/>
    <property type="match status" value="1"/>
</dbReference>
<feature type="compositionally biased region" description="Low complexity" evidence="12">
    <location>
        <begin position="24"/>
        <end position="41"/>
    </location>
</feature>
<evidence type="ECO:0000256" key="9">
    <source>
        <dbReference type="ARBA" id="ARBA00023136"/>
    </source>
</evidence>
<protein>
    <recommendedName>
        <fullName evidence="5">Flagellar M-ring protein</fullName>
    </recommendedName>
</protein>
<proteinExistence type="inferred from homology"/>
<dbReference type="AlphaFoldDB" id="A0A2X0VCY3"/>
<feature type="compositionally biased region" description="Polar residues" evidence="12">
    <location>
        <begin position="7"/>
        <end position="16"/>
    </location>
</feature>
<evidence type="ECO:0000256" key="10">
    <source>
        <dbReference type="ARBA" id="ARBA00023143"/>
    </source>
</evidence>
<feature type="transmembrane region" description="Helical" evidence="13">
    <location>
        <begin position="514"/>
        <end position="533"/>
    </location>
</feature>
<comment type="subunit">
    <text evidence="11">The basal body constitutes a major portion of the flagellar organelle and consists of four rings (L,P,S, and M) mounted on a central rod. The M ring is integral to the inner membrane of the cell and may be connected to the flagellar rod via the S ring. The S (supramembrane ring) lies just distal to the M ring. The L and P rings lie in the outer membrane and the periplasmic space, respectively.</text>
</comment>
<dbReference type="PIRSF" id="PIRSF004862">
    <property type="entry name" value="FliF"/>
    <property type="match status" value="1"/>
</dbReference>
<dbReference type="NCBIfam" id="TIGR00206">
    <property type="entry name" value="fliF"/>
    <property type="match status" value="1"/>
</dbReference>
<dbReference type="EMBL" id="UAPV01000001">
    <property type="protein sequence ID" value="SPT70755.1"/>
    <property type="molecule type" value="Genomic_DNA"/>
</dbReference>
<dbReference type="InterPro" id="IPR043427">
    <property type="entry name" value="YscJ/FliF"/>
</dbReference>
<keyword evidence="17" id="KW-1185">Reference proteome</keyword>
<dbReference type="RefSeq" id="WP_113744790.1">
    <property type="nucleotide sequence ID" value="NZ_UAPV01000001.1"/>
</dbReference>
<dbReference type="GO" id="GO:0071973">
    <property type="term" value="P:bacterial-type flagellum-dependent cell motility"/>
    <property type="evidence" value="ECO:0007669"/>
    <property type="project" value="InterPro"/>
</dbReference>
<comment type="similarity">
    <text evidence="4">Belongs to the FliF family.</text>
</comment>
<reference evidence="16 17" key="1">
    <citation type="submission" date="2018-06" db="EMBL/GenBank/DDBJ databases">
        <authorList>
            <consortium name="Pathogen Informatics"/>
            <person name="Doyle S."/>
        </authorList>
    </citation>
    <scope>NUCLEOTIDE SEQUENCE [LARGE SCALE GENOMIC DNA]</scope>
    <source>
        <strain evidence="16 17">NCTC13093</strain>
    </source>
</reference>
<feature type="transmembrane region" description="Helical" evidence="13">
    <location>
        <begin position="83"/>
        <end position="103"/>
    </location>
</feature>
<dbReference type="InterPro" id="IPR000067">
    <property type="entry name" value="FlgMring_FliF"/>
</dbReference>
<evidence type="ECO:0000256" key="6">
    <source>
        <dbReference type="ARBA" id="ARBA00022475"/>
    </source>
</evidence>
<feature type="region of interest" description="Disordered" evidence="12">
    <location>
        <begin position="1"/>
        <end position="65"/>
    </location>
</feature>
<dbReference type="GO" id="GO:0009431">
    <property type="term" value="C:bacterial-type flagellum basal body, MS ring"/>
    <property type="evidence" value="ECO:0007669"/>
    <property type="project" value="InterPro"/>
</dbReference>
<keyword evidence="10" id="KW-0975">Bacterial flagellum</keyword>
<keyword evidence="9 13" id="KW-0472">Membrane</keyword>
<evidence type="ECO:0000259" key="14">
    <source>
        <dbReference type="Pfam" id="PF01514"/>
    </source>
</evidence>
<dbReference type="InterPro" id="IPR006182">
    <property type="entry name" value="FliF_N_dom"/>
</dbReference>
<dbReference type="GO" id="GO:0005886">
    <property type="term" value="C:plasma membrane"/>
    <property type="evidence" value="ECO:0007669"/>
    <property type="project" value="UniProtKB-SubCell"/>
</dbReference>
<dbReference type="PRINTS" id="PR01009">
    <property type="entry name" value="FLGMRINGFLIF"/>
</dbReference>
<feature type="compositionally biased region" description="Basic and acidic residues" evidence="12">
    <location>
        <begin position="357"/>
        <end position="366"/>
    </location>
</feature>
<feature type="region of interest" description="Disordered" evidence="12">
    <location>
        <begin position="346"/>
        <end position="388"/>
    </location>
</feature>
<evidence type="ECO:0000256" key="4">
    <source>
        <dbReference type="ARBA" id="ARBA00007971"/>
    </source>
</evidence>